<keyword evidence="2" id="KW-1185">Reference proteome</keyword>
<comment type="caution">
    <text evidence="1">The sequence shown here is derived from an EMBL/GenBank/DDBJ whole genome shotgun (WGS) entry which is preliminary data.</text>
</comment>
<reference evidence="1" key="1">
    <citation type="submission" date="2023-12" db="EMBL/GenBank/DDBJ databases">
        <title>Genome assembly of Anisodus tanguticus.</title>
        <authorList>
            <person name="Wang Y.-J."/>
        </authorList>
    </citation>
    <scope>NUCLEOTIDE SEQUENCE</scope>
    <source>
        <strain evidence="1">KB-2021</strain>
        <tissue evidence="1">Leaf</tissue>
    </source>
</reference>
<dbReference type="AlphaFoldDB" id="A0AAE1UTW9"/>
<sequence>MQHINVKCYELCSYWRTNPTLIWGLFGWWATVGSAFGLAGGAPGLGSNINLLQALTNPRSDGLGKLYREGTASLLNSMASKEFPYTTKQVRDSFVAALSSNKAAAAQAARFKLANEVFVPFRRAISANSFGYGRKFLSFRWSTGLHNS</sequence>
<evidence type="ECO:0000313" key="1">
    <source>
        <dbReference type="EMBL" id="KAK4344618.1"/>
    </source>
</evidence>
<gene>
    <name evidence="1" type="ORF">RND71_034794</name>
</gene>
<accession>A0AAE1UTW9</accession>
<organism evidence="1 2">
    <name type="scientific">Anisodus tanguticus</name>
    <dbReference type="NCBI Taxonomy" id="243964"/>
    <lineage>
        <taxon>Eukaryota</taxon>
        <taxon>Viridiplantae</taxon>
        <taxon>Streptophyta</taxon>
        <taxon>Embryophyta</taxon>
        <taxon>Tracheophyta</taxon>
        <taxon>Spermatophyta</taxon>
        <taxon>Magnoliopsida</taxon>
        <taxon>eudicotyledons</taxon>
        <taxon>Gunneridae</taxon>
        <taxon>Pentapetalae</taxon>
        <taxon>asterids</taxon>
        <taxon>lamiids</taxon>
        <taxon>Solanales</taxon>
        <taxon>Solanaceae</taxon>
        <taxon>Solanoideae</taxon>
        <taxon>Hyoscyameae</taxon>
        <taxon>Anisodus</taxon>
    </lineage>
</organism>
<dbReference type="PANTHER" id="PTHR33210">
    <property type="entry name" value="PROTODERMAL FACTOR 1"/>
    <property type="match status" value="1"/>
</dbReference>
<dbReference type="EMBL" id="JAVYJV010000019">
    <property type="protein sequence ID" value="KAK4344618.1"/>
    <property type="molecule type" value="Genomic_DNA"/>
</dbReference>
<dbReference type="InterPro" id="IPR039923">
    <property type="entry name" value="Protodermal_1"/>
</dbReference>
<dbReference type="PANTHER" id="PTHR33210:SF25">
    <property type="entry name" value="PROTODERMAL FACTOR 1-LIKE"/>
    <property type="match status" value="1"/>
</dbReference>
<proteinExistence type="predicted"/>
<name>A0AAE1UTW9_9SOLA</name>
<evidence type="ECO:0000313" key="2">
    <source>
        <dbReference type="Proteomes" id="UP001291623"/>
    </source>
</evidence>
<protein>
    <submittedName>
        <fullName evidence="1">Uncharacterized protein</fullName>
    </submittedName>
</protein>
<dbReference type="Proteomes" id="UP001291623">
    <property type="component" value="Unassembled WGS sequence"/>
</dbReference>